<dbReference type="InterPro" id="IPR045382">
    <property type="entry name" value="DUF6529"/>
</dbReference>
<feature type="region of interest" description="Disordered" evidence="1">
    <location>
        <begin position="1"/>
        <end position="24"/>
    </location>
</feature>
<evidence type="ECO:0000256" key="1">
    <source>
        <dbReference type="SAM" id="MobiDB-lite"/>
    </source>
</evidence>
<evidence type="ECO:0000313" key="4">
    <source>
        <dbReference type="Proteomes" id="UP001595859"/>
    </source>
</evidence>
<name>A0ABV9S3F7_9PSEU</name>
<feature type="transmembrane region" description="Helical" evidence="2">
    <location>
        <begin position="167"/>
        <end position="188"/>
    </location>
</feature>
<keyword evidence="2" id="KW-1133">Transmembrane helix</keyword>
<reference evidence="4" key="1">
    <citation type="journal article" date="2019" name="Int. J. Syst. Evol. Microbiol.">
        <title>The Global Catalogue of Microorganisms (GCM) 10K type strain sequencing project: providing services to taxonomists for standard genome sequencing and annotation.</title>
        <authorList>
            <consortium name="The Broad Institute Genomics Platform"/>
            <consortium name="The Broad Institute Genome Sequencing Center for Infectious Disease"/>
            <person name="Wu L."/>
            <person name="Ma J."/>
        </authorList>
    </citation>
    <scope>NUCLEOTIDE SEQUENCE [LARGE SCALE GENOMIC DNA]</scope>
    <source>
        <strain evidence="4">ZS-22-S1</strain>
    </source>
</reference>
<dbReference type="Pfam" id="PF20139">
    <property type="entry name" value="DUF6529"/>
    <property type="match status" value="1"/>
</dbReference>
<feature type="transmembrane region" description="Helical" evidence="2">
    <location>
        <begin position="140"/>
        <end position="160"/>
    </location>
</feature>
<dbReference type="EMBL" id="JBHSIS010000007">
    <property type="protein sequence ID" value="MFC4855002.1"/>
    <property type="molecule type" value="Genomic_DNA"/>
</dbReference>
<accession>A0ABV9S3F7</accession>
<organism evidence="3 4">
    <name type="scientific">Actinophytocola glycyrrhizae</name>
    <dbReference type="NCBI Taxonomy" id="2044873"/>
    <lineage>
        <taxon>Bacteria</taxon>
        <taxon>Bacillati</taxon>
        <taxon>Actinomycetota</taxon>
        <taxon>Actinomycetes</taxon>
        <taxon>Pseudonocardiales</taxon>
        <taxon>Pseudonocardiaceae</taxon>
    </lineage>
</organism>
<protein>
    <submittedName>
        <fullName evidence="3">DUF6529 family protein</fullName>
    </submittedName>
</protein>
<dbReference type="Proteomes" id="UP001595859">
    <property type="component" value="Unassembled WGS sequence"/>
</dbReference>
<keyword evidence="2" id="KW-0472">Membrane</keyword>
<evidence type="ECO:0000313" key="3">
    <source>
        <dbReference type="EMBL" id="MFC4855002.1"/>
    </source>
</evidence>
<sequence length="228" mass="24406">MTTRPPELPDFGPTGPPLDSDLTQPVPSHWLNETATNVAPVVFDDEDDYRDPVNVRGVVGALAIGALVAVVMGVYCSTHEPTGEALNLAGFSDGIHAKAWLGSVAFVLAIVQVLSAMAMWGRLPGFEAGRGTAVLHRWSGRVAVVVSLPVAAHCLYALGFQAFDTRVLLHSLFGCFFYGLFVCKMVLLTRSRTPGWVVPVAGAAVFTALVVLWVTSSLWFFSEFGVSL</sequence>
<keyword evidence="2" id="KW-0812">Transmembrane</keyword>
<gene>
    <name evidence="3" type="ORF">ACFPCV_15970</name>
</gene>
<comment type="caution">
    <text evidence="3">The sequence shown here is derived from an EMBL/GenBank/DDBJ whole genome shotgun (WGS) entry which is preliminary data.</text>
</comment>
<feature type="transmembrane region" description="Helical" evidence="2">
    <location>
        <begin position="200"/>
        <end position="221"/>
    </location>
</feature>
<feature type="transmembrane region" description="Helical" evidence="2">
    <location>
        <begin position="58"/>
        <end position="78"/>
    </location>
</feature>
<dbReference type="RefSeq" id="WP_378056958.1">
    <property type="nucleotide sequence ID" value="NZ_JBHSIS010000007.1"/>
</dbReference>
<evidence type="ECO:0000256" key="2">
    <source>
        <dbReference type="SAM" id="Phobius"/>
    </source>
</evidence>
<proteinExistence type="predicted"/>
<keyword evidence="4" id="KW-1185">Reference proteome</keyword>
<feature type="transmembrane region" description="Helical" evidence="2">
    <location>
        <begin position="99"/>
        <end position="120"/>
    </location>
</feature>